<dbReference type="EMBL" id="JAHLQT010045350">
    <property type="protein sequence ID" value="KAG7154091.1"/>
    <property type="molecule type" value="Genomic_DNA"/>
</dbReference>
<proteinExistence type="predicted"/>
<gene>
    <name evidence="2" type="ORF">Hamer_G027918</name>
    <name evidence="3" type="ORF">Hamer_G028772</name>
    <name evidence="1" type="ORF">Hamer_G031629</name>
</gene>
<reference evidence="1" key="1">
    <citation type="journal article" date="2021" name="Sci. Adv.">
        <title>The American lobster genome reveals insights on longevity, neural, and immune adaptations.</title>
        <authorList>
            <person name="Polinski J.M."/>
            <person name="Zimin A.V."/>
            <person name="Clark K.F."/>
            <person name="Kohn A.B."/>
            <person name="Sadowski N."/>
            <person name="Timp W."/>
            <person name="Ptitsyn A."/>
            <person name="Khanna P."/>
            <person name="Romanova D.Y."/>
            <person name="Williams P."/>
            <person name="Greenwood S.J."/>
            <person name="Moroz L.L."/>
            <person name="Walt D.R."/>
            <person name="Bodnar A.G."/>
        </authorList>
    </citation>
    <scope>NUCLEOTIDE SEQUENCE</scope>
    <source>
        <strain evidence="1">GMGI-L3</strain>
    </source>
</reference>
<keyword evidence="4" id="KW-1185">Reference proteome</keyword>
<dbReference type="EMBL" id="JAHLQT010021977">
    <property type="protein sequence ID" value="KAG7166904.1"/>
    <property type="molecule type" value="Genomic_DNA"/>
</dbReference>
<protein>
    <submittedName>
        <fullName evidence="1">Uncharacterized protein</fullName>
    </submittedName>
</protein>
<evidence type="ECO:0000313" key="4">
    <source>
        <dbReference type="Proteomes" id="UP000747542"/>
    </source>
</evidence>
<comment type="caution">
    <text evidence="1">The sequence shown here is derived from an EMBL/GenBank/DDBJ whole genome shotgun (WGS) entry which is preliminary data.</text>
</comment>
<organism evidence="1 4">
    <name type="scientific">Homarus americanus</name>
    <name type="common">American lobster</name>
    <dbReference type="NCBI Taxonomy" id="6706"/>
    <lineage>
        <taxon>Eukaryota</taxon>
        <taxon>Metazoa</taxon>
        <taxon>Ecdysozoa</taxon>
        <taxon>Arthropoda</taxon>
        <taxon>Crustacea</taxon>
        <taxon>Multicrustacea</taxon>
        <taxon>Malacostraca</taxon>
        <taxon>Eumalacostraca</taxon>
        <taxon>Eucarida</taxon>
        <taxon>Decapoda</taxon>
        <taxon>Pleocyemata</taxon>
        <taxon>Astacidea</taxon>
        <taxon>Nephropoidea</taxon>
        <taxon>Nephropidae</taxon>
        <taxon>Homarus</taxon>
    </lineage>
</organism>
<evidence type="ECO:0000313" key="1">
    <source>
        <dbReference type="EMBL" id="KAG7154091.1"/>
    </source>
</evidence>
<evidence type="ECO:0000313" key="3">
    <source>
        <dbReference type="EMBL" id="KAG7166904.1"/>
    </source>
</evidence>
<accession>A0A8J5JC15</accession>
<sequence length="105" mass="11757">MQVLHASNWEIWVKPGRPCGLSSLCQQHFRQLARPLSAVRSSGISLLLKLEILLTTAKFFSRPILTMSAIELDLPVSTAERAYKIWRSRGHFPVNARGSSASHTE</sequence>
<dbReference type="EMBL" id="JAHLQT010041598">
    <property type="protein sequence ID" value="KAG7155457.1"/>
    <property type="molecule type" value="Genomic_DNA"/>
</dbReference>
<name>A0A8J5JC15_HOMAM</name>
<dbReference type="AlphaFoldDB" id="A0A8J5JC15"/>
<evidence type="ECO:0000313" key="2">
    <source>
        <dbReference type="EMBL" id="KAG7155457.1"/>
    </source>
</evidence>
<dbReference type="Proteomes" id="UP000747542">
    <property type="component" value="Unassembled WGS sequence"/>
</dbReference>